<dbReference type="InterPro" id="IPR013767">
    <property type="entry name" value="PAS_fold"/>
</dbReference>
<dbReference type="Pfam" id="PF16736">
    <property type="entry name" value="sCache_like"/>
    <property type="match status" value="1"/>
</dbReference>
<dbReference type="Gene3D" id="1.10.287.130">
    <property type="match status" value="1"/>
</dbReference>
<dbReference type="PANTHER" id="PTHR45453">
    <property type="entry name" value="PHOSPHATE REGULON SENSOR PROTEIN PHOR"/>
    <property type="match status" value="1"/>
</dbReference>
<keyword evidence="6" id="KW-0808">Transferase</keyword>
<evidence type="ECO:0000256" key="8">
    <source>
        <dbReference type="ARBA" id="ARBA00022777"/>
    </source>
</evidence>
<proteinExistence type="predicted"/>
<keyword evidence="9 16" id="KW-0067">ATP-binding</keyword>
<dbReference type="InterPro" id="IPR031967">
    <property type="entry name" value="PhoR_single_Cache-like_dom"/>
</dbReference>
<dbReference type="SUPFAM" id="SSF47384">
    <property type="entry name" value="Homodimeric domain of signal transducing histidine kinase"/>
    <property type="match status" value="1"/>
</dbReference>
<dbReference type="PROSITE" id="PS50885">
    <property type="entry name" value="HAMP"/>
    <property type="match status" value="1"/>
</dbReference>
<evidence type="ECO:0000259" key="13">
    <source>
        <dbReference type="PROSITE" id="PS50109"/>
    </source>
</evidence>
<keyword evidence="11 12" id="KW-0472">Membrane</keyword>
<dbReference type="Pfam" id="PF00989">
    <property type="entry name" value="PAS"/>
    <property type="match status" value="1"/>
</dbReference>
<keyword evidence="17" id="KW-1185">Reference proteome</keyword>
<reference evidence="16 17" key="1">
    <citation type="submission" date="2024-04" db="EMBL/GenBank/DDBJ databases">
        <title>draft genome sequnece of Paenibacillus filicis.</title>
        <authorList>
            <person name="Kim D.-U."/>
        </authorList>
    </citation>
    <scope>NUCLEOTIDE SEQUENCE [LARGE SCALE GENOMIC DNA]</scope>
    <source>
        <strain evidence="16 17">KACC14197</strain>
    </source>
</reference>
<keyword evidence="10" id="KW-0902">Two-component regulatory system</keyword>
<comment type="caution">
    <text evidence="16">The sequence shown here is derived from an EMBL/GenBank/DDBJ whole genome shotgun (WGS) entry which is preliminary data.</text>
</comment>
<dbReference type="InterPro" id="IPR036890">
    <property type="entry name" value="HATPase_C_sf"/>
</dbReference>
<dbReference type="InterPro" id="IPR035965">
    <property type="entry name" value="PAS-like_dom_sf"/>
</dbReference>
<evidence type="ECO:0000259" key="14">
    <source>
        <dbReference type="PROSITE" id="PS50112"/>
    </source>
</evidence>
<keyword evidence="12" id="KW-1133">Transmembrane helix</keyword>
<dbReference type="CDD" id="cd00082">
    <property type="entry name" value="HisKA"/>
    <property type="match status" value="1"/>
</dbReference>
<dbReference type="Pfam" id="PF02518">
    <property type="entry name" value="HATPase_c"/>
    <property type="match status" value="1"/>
</dbReference>
<dbReference type="SMART" id="SM00387">
    <property type="entry name" value="HATPase_c"/>
    <property type="match status" value="1"/>
</dbReference>
<dbReference type="RefSeq" id="WP_341413822.1">
    <property type="nucleotide sequence ID" value="NZ_JBBPCC010000001.1"/>
</dbReference>
<evidence type="ECO:0000256" key="3">
    <source>
        <dbReference type="ARBA" id="ARBA00012438"/>
    </source>
</evidence>
<dbReference type="PRINTS" id="PR00344">
    <property type="entry name" value="BCTRLSENSOR"/>
</dbReference>
<dbReference type="InterPro" id="IPR036097">
    <property type="entry name" value="HisK_dim/P_sf"/>
</dbReference>
<dbReference type="CDD" id="cd00130">
    <property type="entry name" value="PAS"/>
    <property type="match status" value="1"/>
</dbReference>
<comment type="subcellular location">
    <subcellularLocation>
        <location evidence="2">Cell membrane</location>
        <topology evidence="2">Multi-pass membrane protein</topology>
    </subcellularLocation>
</comment>
<dbReference type="Pfam" id="PF00512">
    <property type="entry name" value="HisKA"/>
    <property type="match status" value="1"/>
</dbReference>
<keyword evidence="7" id="KW-0547">Nucleotide-binding</keyword>
<dbReference type="PROSITE" id="PS50112">
    <property type="entry name" value="PAS"/>
    <property type="match status" value="1"/>
</dbReference>
<dbReference type="SUPFAM" id="SSF55785">
    <property type="entry name" value="PYP-like sensor domain (PAS domain)"/>
    <property type="match status" value="1"/>
</dbReference>
<dbReference type="EMBL" id="JBBPCC010000001">
    <property type="protein sequence ID" value="MEK8126772.1"/>
    <property type="molecule type" value="Genomic_DNA"/>
</dbReference>
<evidence type="ECO:0000259" key="15">
    <source>
        <dbReference type="PROSITE" id="PS50885"/>
    </source>
</evidence>
<feature type="domain" description="PAS" evidence="14">
    <location>
        <begin position="249"/>
        <end position="294"/>
    </location>
</feature>
<dbReference type="Gene3D" id="6.10.340.10">
    <property type="match status" value="1"/>
</dbReference>
<evidence type="ECO:0000313" key="16">
    <source>
        <dbReference type="EMBL" id="MEK8126772.1"/>
    </source>
</evidence>
<keyword evidence="12" id="KW-0812">Transmembrane</keyword>
<dbReference type="InterPro" id="IPR003660">
    <property type="entry name" value="HAMP_dom"/>
</dbReference>
<sequence length="598" mass="66928">MNMFRARLTLIFMALIGASVLAVGIFMANVLRNSYMDSLKVNMERELRVIMTTVNMQQSGSDQEKTAFYTKQAELLKKSADARVTFLRADGKVLGDSDRPASELESHAGREEIVQAGREGIGYATRYSESVGRNLMYVALPVQQGGDNVGYIRLSMSLTEIENSIRNVWLVLLGGLAAVFVLAGLISYRIAFNVTRPIELITSVAQQITDMNYKYRVTVNKKDEIGQLGTAINRMADSLQLQMERILEDESRLKSVLENMISGVVMIDREGQIVLLNRSAEDILGFSSQELLGKRFDQAKQQYEFTQLIQECIESREHIRDEVVFYFPSERILEINLNPISQSGQDWSGLLIVLHDITAIRRLERMRSEFVANVSHELKTPIAAVKGFAETLLAGALNDKDTARSFLQIIFDESERLNRLIGDLLELSKIESKRIPLQFSPIHLQPFVTNCLNVLNAQATSKDIKLSMDVPSDLFIEADEDRLRQILINLLSNGISYTPEGGQVSISVRHVPSADGLAEADQVRFTISDTGIGIPKKDIPRIFERFYRVDKARSRVSGGTGLGLSIVKHLTDLHKGTIRVQSEVGVGSTFRIDMPLIH</sequence>
<dbReference type="SMART" id="SM00388">
    <property type="entry name" value="HisKA"/>
    <property type="match status" value="1"/>
</dbReference>
<name>A0ABU9DD46_9BACL</name>
<dbReference type="InterPro" id="IPR050351">
    <property type="entry name" value="BphY/WalK/GraS-like"/>
</dbReference>
<dbReference type="PROSITE" id="PS50109">
    <property type="entry name" value="HIS_KIN"/>
    <property type="match status" value="1"/>
</dbReference>
<dbReference type="SMART" id="SM00091">
    <property type="entry name" value="PAS"/>
    <property type="match status" value="1"/>
</dbReference>
<dbReference type="InterPro" id="IPR000014">
    <property type="entry name" value="PAS"/>
</dbReference>
<dbReference type="InterPro" id="IPR003594">
    <property type="entry name" value="HATPase_dom"/>
</dbReference>
<evidence type="ECO:0000256" key="1">
    <source>
        <dbReference type="ARBA" id="ARBA00000085"/>
    </source>
</evidence>
<keyword evidence="4" id="KW-1003">Cell membrane</keyword>
<dbReference type="Gene3D" id="3.30.450.20">
    <property type="entry name" value="PAS domain"/>
    <property type="match status" value="1"/>
</dbReference>
<dbReference type="CDD" id="cd06225">
    <property type="entry name" value="HAMP"/>
    <property type="match status" value="1"/>
</dbReference>
<evidence type="ECO:0000256" key="10">
    <source>
        <dbReference type="ARBA" id="ARBA00023012"/>
    </source>
</evidence>
<dbReference type="GO" id="GO:0005524">
    <property type="term" value="F:ATP binding"/>
    <property type="evidence" value="ECO:0007669"/>
    <property type="project" value="UniProtKB-KW"/>
</dbReference>
<dbReference type="Proteomes" id="UP001469365">
    <property type="component" value="Unassembled WGS sequence"/>
</dbReference>
<dbReference type="InterPro" id="IPR003661">
    <property type="entry name" value="HisK_dim/P_dom"/>
</dbReference>
<evidence type="ECO:0000256" key="4">
    <source>
        <dbReference type="ARBA" id="ARBA00022475"/>
    </source>
</evidence>
<protein>
    <recommendedName>
        <fullName evidence="3">histidine kinase</fullName>
        <ecNumber evidence="3">2.7.13.3</ecNumber>
    </recommendedName>
</protein>
<evidence type="ECO:0000256" key="7">
    <source>
        <dbReference type="ARBA" id="ARBA00022741"/>
    </source>
</evidence>
<evidence type="ECO:0000256" key="2">
    <source>
        <dbReference type="ARBA" id="ARBA00004651"/>
    </source>
</evidence>
<dbReference type="NCBIfam" id="TIGR00229">
    <property type="entry name" value="sensory_box"/>
    <property type="match status" value="1"/>
</dbReference>
<dbReference type="CDD" id="cd16922">
    <property type="entry name" value="HATPase_EvgS-ArcB-TorS-like"/>
    <property type="match status" value="1"/>
</dbReference>
<keyword evidence="8" id="KW-0418">Kinase</keyword>
<dbReference type="NCBIfam" id="NF046044">
    <property type="entry name" value="PnpS"/>
    <property type="match status" value="1"/>
</dbReference>
<dbReference type="InterPro" id="IPR005467">
    <property type="entry name" value="His_kinase_dom"/>
</dbReference>
<dbReference type="EC" id="2.7.13.3" evidence="3"/>
<comment type="catalytic activity">
    <reaction evidence="1">
        <text>ATP + protein L-histidine = ADP + protein N-phospho-L-histidine.</text>
        <dbReference type="EC" id="2.7.13.3"/>
    </reaction>
</comment>
<evidence type="ECO:0000256" key="12">
    <source>
        <dbReference type="SAM" id="Phobius"/>
    </source>
</evidence>
<evidence type="ECO:0000313" key="17">
    <source>
        <dbReference type="Proteomes" id="UP001469365"/>
    </source>
</evidence>
<dbReference type="SUPFAM" id="SSF55874">
    <property type="entry name" value="ATPase domain of HSP90 chaperone/DNA topoisomerase II/histidine kinase"/>
    <property type="match status" value="1"/>
</dbReference>
<dbReference type="SMART" id="SM00304">
    <property type="entry name" value="HAMP"/>
    <property type="match status" value="1"/>
</dbReference>
<dbReference type="Gene3D" id="3.30.565.10">
    <property type="entry name" value="Histidine kinase-like ATPase, C-terminal domain"/>
    <property type="match status" value="1"/>
</dbReference>
<feature type="domain" description="HAMP" evidence="15">
    <location>
        <begin position="192"/>
        <end position="244"/>
    </location>
</feature>
<dbReference type="Pfam" id="PF00672">
    <property type="entry name" value="HAMP"/>
    <property type="match status" value="1"/>
</dbReference>
<feature type="domain" description="Histidine kinase" evidence="13">
    <location>
        <begin position="373"/>
        <end position="598"/>
    </location>
</feature>
<dbReference type="PANTHER" id="PTHR45453:SF1">
    <property type="entry name" value="PHOSPHATE REGULON SENSOR PROTEIN PHOR"/>
    <property type="match status" value="1"/>
</dbReference>
<feature type="transmembrane region" description="Helical" evidence="12">
    <location>
        <begin position="168"/>
        <end position="188"/>
    </location>
</feature>
<dbReference type="InterPro" id="IPR004358">
    <property type="entry name" value="Sig_transdc_His_kin-like_C"/>
</dbReference>
<evidence type="ECO:0000256" key="6">
    <source>
        <dbReference type="ARBA" id="ARBA00022679"/>
    </source>
</evidence>
<evidence type="ECO:0000256" key="5">
    <source>
        <dbReference type="ARBA" id="ARBA00022553"/>
    </source>
</evidence>
<evidence type="ECO:0000256" key="11">
    <source>
        <dbReference type="ARBA" id="ARBA00023136"/>
    </source>
</evidence>
<dbReference type="SUPFAM" id="SSF158472">
    <property type="entry name" value="HAMP domain-like"/>
    <property type="match status" value="1"/>
</dbReference>
<keyword evidence="5" id="KW-0597">Phosphoprotein</keyword>
<organism evidence="16 17">
    <name type="scientific">Paenibacillus filicis</name>
    <dbReference type="NCBI Taxonomy" id="669464"/>
    <lineage>
        <taxon>Bacteria</taxon>
        <taxon>Bacillati</taxon>
        <taxon>Bacillota</taxon>
        <taxon>Bacilli</taxon>
        <taxon>Bacillales</taxon>
        <taxon>Paenibacillaceae</taxon>
        <taxon>Paenibacillus</taxon>
    </lineage>
</organism>
<evidence type="ECO:0000256" key="9">
    <source>
        <dbReference type="ARBA" id="ARBA00022840"/>
    </source>
</evidence>
<gene>
    <name evidence="16" type="ORF">WMW72_02515</name>
</gene>
<accession>A0ABU9DD46</accession>